<dbReference type="AlphaFoldDB" id="A0A8S4RIJ3"/>
<dbReference type="GO" id="GO:0004252">
    <property type="term" value="F:serine-type endopeptidase activity"/>
    <property type="evidence" value="ECO:0007669"/>
    <property type="project" value="InterPro"/>
</dbReference>
<evidence type="ECO:0000313" key="4">
    <source>
        <dbReference type="Proteomes" id="UP000838756"/>
    </source>
</evidence>
<protein>
    <submittedName>
        <fullName evidence="3">Jg17132 protein</fullName>
    </submittedName>
</protein>
<proteinExistence type="predicted"/>
<gene>
    <name evidence="3" type="primary">jg17132</name>
    <name evidence="3" type="ORF">PAEG_LOCUS14846</name>
</gene>
<evidence type="ECO:0000259" key="2">
    <source>
        <dbReference type="PROSITE" id="PS50240"/>
    </source>
</evidence>
<feature type="region of interest" description="Disordered" evidence="1">
    <location>
        <begin position="89"/>
        <end position="113"/>
    </location>
</feature>
<dbReference type="PROSITE" id="PS50240">
    <property type="entry name" value="TRYPSIN_DOM"/>
    <property type="match status" value="1"/>
</dbReference>
<accession>A0A8S4RIJ3</accession>
<sequence length="599" mass="68918">MDAVSSARNYTTRITPSHPKLKTNSAASITITPPKISAKWQVGRVSRKQYEIINMLYRKTKTFFETESTTAFNSIILSKYRGMFNKKDQQVTLPPQKKIQESLQATKPRPKDRPLTPSYIEFYYLDESDERVKLKDSIPKNSGKELQSDEFKFALLRQPLFLFRVNDATCKSTTLNYKTSLSHNDKRRNIKSSIREKNGKTTGKMYFKHKLAIRRQTKIDDVKNKTDVTGNTKDHFTPLVPITSYDRIKFFEIYDSDTYKPRMLVDNRISTINNINIQSEEKLNLDHVDQDGNNLTRFVKKHANYNFDEHEHLNSQLVNTNNSISTTMKETEKILSKHSQPAVWSDFPYIAVYVYEPMQVRCDSAAISPHWLIAAATCLHRHHRNLNSNAEGRSAYVTYCGGNWRVPGRIAYVKRSFVHPRFQAKHTSRRYLYNIGVIQVVNSMANTCSGWRPVSLMSHQFVADPDGSYANAVGWGFDRYGTRYSSSNLPTYPLMLYESLVYSDSCPGNADYSKVKMLNGESMKNVYCLSLPTYTLKKNDNVPGGLLLIGGKLIALYLQEERRPWGVQSAQYTGIWRLIPWLLDVAREVEDSDIFILDL</sequence>
<dbReference type="SUPFAM" id="SSF50494">
    <property type="entry name" value="Trypsin-like serine proteases"/>
    <property type="match status" value="1"/>
</dbReference>
<dbReference type="InterPro" id="IPR043504">
    <property type="entry name" value="Peptidase_S1_PA_chymotrypsin"/>
</dbReference>
<evidence type="ECO:0000313" key="3">
    <source>
        <dbReference type="EMBL" id="CAH2237573.1"/>
    </source>
</evidence>
<keyword evidence="4" id="KW-1185">Reference proteome</keyword>
<dbReference type="EMBL" id="CAKXAJ010025278">
    <property type="protein sequence ID" value="CAH2237573.1"/>
    <property type="molecule type" value="Genomic_DNA"/>
</dbReference>
<name>A0A8S4RIJ3_9NEOP</name>
<dbReference type="InterPro" id="IPR001254">
    <property type="entry name" value="Trypsin_dom"/>
</dbReference>
<comment type="caution">
    <text evidence="3">The sequence shown here is derived from an EMBL/GenBank/DDBJ whole genome shotgun (WGS) entry which is preliminary data.</text>
</comment>
<dbReference type="Proteomes" id="UP000838756">
    <property type="component" value="Unassembled WGS sequence"/>
</dbReference>
<feature type="domain" description="Peptidase S1" evidence="2">
    <location>
        <begin position="334"/>
        <end position="587"/>
    </location>
</feature>
<dbReference type="InterPro" id="IPR009003">
    <property type="entry name" value="Peptidase_S1_PA"/>
</dbReference>
<dbReference type="OrthoDB" id="7397769at2759"/>
<dbReference type="Gene3D" id="2.40.10.10">
    <property type="entry name" value="Trypsin-like serine proteases"/>
    <property type="match status" value="1"/>
</dbReference>
<evidence type="ECO:0000256" key="1">
    <source>
        <dbReference type="SAM" id="MobiDB-lite"/>
    </source>
</evidence>
<organism evidence="3 4">
    <name type="scientific">Pararge aegeria aegeria</name>
    <dbReference type="NCBI Taxonomy" id="348720"/>
    <lineage>
        <taxon>Eukaryota</taxon>
        <taxon>Metazoa</taxon>
        <taxon>Ecdysozoa</taxon>
        <taxon>Arthropoda</taxon>
        <taxon>Hexapoda</taxon>
        <taxon>Insecta</taxon>
        <taxon>Pterygota</taxon>
        <taxon>Neoptera</taxon>
        <taxon>Endopterygota</taxon>
        <taxon>Lepidoptera</taxon>
        <taxon>Glossata</taxon>
        <taxon>Ditrysia</taxon>
        <taxon>Papilionoidea</taxon>
        <taxon>Nymphalidae</taxon>
        <taxon>Satyrinae</taxon>
        <taxon>Satyrini</taxon>
        <taxon>Parargina</taxon>
        <taxon>Pararge</taxon>
    </lineage>
</organism>
<dbReference type="GO" id="GO:0006508">
    <property type="term" value="P:proteolysis"/>
    <property type="evidence" value="ECO:0007669"/>
    <property type="project" value="InterPro"/>
</dbReference>
<reference evidence="3" key="1">
    <citation type="submission" date="2022-03" db="EMBL/GenBank/DDBJ databases">
        <authorList>
            <person name="Lindestad O."/>
        </authorList>
    </citation>
    <scope>NUCLEOTIDE SEQUENCE</scope>
</reference>